<dbReference type="InterPro" id="IPR019885">
    <property type="entry name" value="Tscrpt_reg_HTH_AsnC-type_CS"/>
</dbReference>
<dbReference type="InterPro" id="IPR019887">
    <property type="entry name" value="Tscrpt_reg_AsnC/Lrp_C"/>
</dbReference>
<dbReference type="PANTHER" id="PTHR30154">
    <property type="entry name" value="LEUCINE-RESPONSIVE REGULATORY PROTEIN"/>
    <property type="match status" value="1"/>
</dbReference>
<dbReference type="SUPFAM" id="SSF54909">
    <property type="entry name" value="Dimeric alpha+beta barrel"/>
    <property type="match status" value="1"/>
</dbReference>
<protein>
    <submittedName>
        <fullName evidence="6">Transcriptional regulator, AsnC family</fullName>
    </submittedName>
</protein>
<name>A0A0D0QBT0_9RHOB</name>
<dbReference type="Pfam" id="PF01037">
    <property type="entry name" value="AsnC_trans_reg"/>
    <property type="match status" value="1"/>
</dbReference>
<organism evidence="6 7">
    <name type="scientific">Wenxinia marina DSM 24838</name>
    <dbReference type="NCBI Taxonomy" id="1123501"/>
    <lineage>
        <taxon>Bacteria</taxon>
        <taxon>Pseudomonadati</taxon>
        <taxon>Pseudomonadota</taxon>
        <taxon>Alphaproteobacteria</taxon>
        <taxon>Rhodobacterales</taxon>
        <taxon>Roseobacteraceae</taxon>
        <taxon>Wenxinia</taxon>
    </lineage>
</organism>
<dbReference type="PROSITE" id="PS50956">
    <property type="entry name" value="HTH_ASNC_2"/>
    <property type="match status" value="1"/>
</dbReference>
<dbReference type="Gene3D" id="3.30.70.920">
    <property type="match status" value="1"/>
</dbReference>
<dbReference type="eggNOG" id="COG1522">
    <property type="taxonomic scope" value="Bacteria"/>
</dbReference>
<dbReference type="GO" id="GO:0006355">
    <property type="term" value="P:regulation of DNA-templated transcription"/>
    <property type="evidence" value="ECO:0007669"/>
    <property type="project" value="UniProtKB-ARBA"/>
</dbReference>
<evidence type="ECO:0000313" key="7">
    <source>
        <dbReference type="Proteomes" id="UP000035100"/>
    </source>
</evidence>
<dbReference type="PROSITE" id="PS00519">
    <property type="entry name" value="HTH_ASNC_1"/>
    <property type="match status" value="1"/>
</dbReference>
<dbReference type="InterPro" id="IPR011991">
    <property type="entry name" value="ArsR-like_HTH"/>
</dbReference>
<evidence type="ECO:0000256" key="1">
    <source>
        <dbReference type="ARBA" id="ARBA00023015"/>
    </source>
</evidence>
<sequence>MSDLDDISTRILRELARDGRLSNLALAERVGLSPSACLRRVQELERRGVIRGYRARIDPRATGRDFVVFVAVGLSEHTKAAQEGFERAMARAPEVAECHNVAGVFEYLLRVEVADLASFKRFHTDVLGTAPHVRSLTSYMVMGTPKDERG</sequence>
<keyword evidence="4" id="KW-0804">Transcription</keyword>
<dbReference type="SMART" id="SM00344">
    <property type="entry name" value="HTH_ASNC"/>
    <property type="match status" value="1"/>
</dbReference>
<dbReference type="InterPro" id="IPR036388">
    <property type="entry name" value="WH-like_DNA-bd_sf"/>
</dbReference>
<dbReference type="EMBL" id="AONG01000009">
    <property type="protein sequence ID" value="KIQ69722.1"/>
    <property type="molecule type" value="Genomic_DNA"/>
</dbReference>
<dbReference type="Gene3D" id="1.10.10.10">
    <property type="entry name" value="Winged helix-like DNA-binding domain superfamily/Winged helix DNA-binding domain"/>
    <property type="match status" value="1"/>
</dbReference>
<dbReference type="STRING" id="1123501.Wenmar_02086"/>
<reference evidence="6 7" key="1">
    <citation type="submission" date="2013-01" db="EMBL/GenBank/DDBJ databases">
        <authorList>
            <person name="Fiebig A."/>
            <person name="Goeker M."/>
            <person name="Klenk H.-P.P."/>
        </authorList>
    </citation>
    <scope>NUCLEOTIDE SEQUENCE [LARGE SCALE GENOMIC DNA]</scope>
    <source>
        <strain evidence="6 7">DSM 24838</strain>
    </source>
</reference>
<evidence type="ECO:0000256" key="4">
    <source>
        <dbReference type="ARBA" id="ARBA00023163"/>
    </source>
</evidence>
<dbReference type="InterPro" id="IPR036390">
    <property type="entry name" value="WH_DNA-bd_sf"/>
</dbReference>
<dbReference type="GO" id="GO:0005829">
    <property type="term" value="C:cytosol"/>
    <property type="evidence" value="ECO:0007669"/>
    <property type="project" value="TreeGrafter"/>
</dbReference>
<dbReference type="InterPro" id="IPR019888">
    <property type="entry name" value="Tscrpt_reg_AsnC-like"/>
</dbReference>
<dbReference type="GO" id="GO:0043201">
    <property type="term" value="P:response to L-leucine"/>
    <property type="evidence" value="ECO:0007669"/>
    <property type="project" value="TreeGrafter"/>
</dbReference>
<accession>A0A0D0QBT0</accession>
<dbReference type="RefSeq" id="WP_018304935.1">
    <property type="nucleotide sequence ID" value="NZ_KB902316.1"/>
</dbReference>
<dbReference type="InterPro" id="IPR011008">
    <property type="entry name" value="Dimeric_a/b-barrel"/>
</dbReference>
<dbReference type="GO" id="GO:0006524">
    <property type="term" value="P:alanine catabolic process"/>
    <property type="evidence" value="ECO:0007669"/>
    <property type="project" value="TreeGrafter"/>
</dbReference>
<evidence type="ECO:0000313" key="6">
    <source>
        <dbReference type="EMBL" id="KIQ69722.1"/>
    </source>
</evidence>
<keyword evidence="3" id="KW-0010">Activator</keyword>
<keyword evidence="7" id="KW-1185">Reference proteome</keyword>
<dbReference type="Pfam" id="PF13412">
    <property type="entry name" value="HTH_24"/>
    <property type="match status" value="1"/>
</dbReference>
<dbReference type="Proteomes" id="UP000035100">
    <property type="component" value="Unassembled WGS sequence"/>
</dbReference>
<feature type="domain" description="HTH asnC-type" evidence="5">
    <location>
        <begin position="4"/>
        <end position="65"/>
    </location>
</feature>
<dbReference type="GO" id="GO:0043565">
    <property type="term" value="F:sequence-specific DNA binding"/>
    <property type="evidence" value="ECO:0007669"/>
    <property type="project" value="InterPro"/>
</dbReference>
<keyword evidence="1" id="KW-0805">Transcription regulation</keyword>
<evidence type="ECO:0000256" key="2">
    <source>
        <dbReference type="ARBA" id="ARBA00023125"/>
    </source>
</evidence>
<comment type="caution">
    <text evidence="6">The sequence shown here is derived from an EMBL/GenBank/DDBJ whole genome shotgun (WGS) entry which is preliminary data.</text>
</comment>
<proteinExistence type="predicted"/>
<gene>
    <name evidence="6" type="ORF">Wenmar_02086</name>
</gene>
<evidence type="ECO:0000256" key="3">
    <source>
        <dbReference type="ARBA" id="ARBA00023159"/>
    </source>
</evidence>
<dbReference type="PRINTS" id="PR00033">
    <property type="entry name" value="HTHASNC"/>
</dbReference>
<keyword evidence="2" id="KW-0238">DNA-binding</keyword>
<dbReference type="OrthoDB" id="9802341at2"/>
<evidence type="ECO:0000259" key="5">
    <source>
        <dbReference type="PROSITE" id="PS50956"/>
    </source>
</evidence>
<dbReference type="PATRIC" id="fig|1123501.6.peg.2182"/>
<dbReference type="AlphaFoldDB" id="A0A0D0QBT0"/>
<dbReference type="InterPro" id="IPR000485">
    <property type="entry name" value="AsnC-type_HTH_dom"/>
</dbReference>
<dbReference type="CDD" id="cd00090">
    <property type="entry name" value="HTH_ARSR"/>
    <property type="match status" value="1"/>
</dbReference>
<dbReference type="PANTHER" id="PTHR30154:SF0">
    <property type="entry name" value="LEUCINE-RESPONSIVE REGULATORY PROTEIN"/>
    <property type="match status" value="1"/>
</dbReference>
<dbReference type="SUPFAM" id="SSF46785">
    <property type="entry name" value="Winged helix' DNA-binding domain"/>
    <property type="match status" value="1"/>
</dbReference>